<gene>
    <name evidence="2" type="ORF">FB45DRAFT_932003</name>
</gene>
<evidence type="ECO:0000313" key="3">
    <source>
        <dbReference type="Proteomes" id="UP001221142"/>
    </source>
</evidence>
<comment type="caution">
    <text evidence="2">The sequence shown here is derived from an EMBL/GenBank/DDBJ whole genome shotgun (WGS) entry which is preliminary data.</text>
</comment>
<proteinExistence type="predicted"/>
<sequence length="101" mass="10551">MPSRLATIVAFALSLVSGTNALVNCGVCAKSIVYAGQTRTLSLGETENPGNYLQCNYDTPAIQGFNPYCVYQNVNGAFVFTNTGSGTGACPSITLLQKTSC</sequence>
<dbReference type="AlphaFoldDB" id="A0AAD7BE51"/>
<dbReference type="Proteomes" id="UP001221142">
    <property type="component" value="Unassembled WGS sequence"/>
</dbReference>
<dbReference type="EMBL" id="JARKIF010000019">
    <property type="protein sequence ID" value="KAJ7618599.1"/>
    <property type="molecule type" value="Genomic_DNA"/>
</dbReference>
<keyword evidence="1" id="KW-0732">Signal</keyword>
<organism evidence="2 3">
    <name type="scientific">Roridomyces roridus</name>
    <dbReference type="NCBI Taxonomy" id="1738132"/>
    <lineage>
        <taxon>Eukaryota</taxon>
        <taxon>Fungi</taxon>
        <taxon>Dikarya</taxon>
        <taxon>Basidiomycota</taxon>
        <taxon>Agaricomycotina</taxon>
        <taxon>Agaricomycetes</taxon>
        <taxon>Agaricomycetidae</taxon>
        <taxon>Agaricales</taxon>
        <taxon>Marasmiineae</taxon>
        <taxon>Mycenaceae</taxon>
        <taxon>Roridomyces</taxon>
    </lineage>
</organism>
<evidence type="ECO:0000313" key="2">
    <source>
        <dbReference type="EMBL" id="KAJ7618599.1"/>
    </source>
</evidence>
<evidence type="ECO:0000256" key="1">
    <source>
        <dbReference type="SAM" id="SignalP"/>
    </source>
</evidence>
<reference evidence="2" key="1">
    <citation type="submission" date="2023-03" db="EMBL/GenBank/DDBJ databases">
        <title>Massive genome expansion in bonnet fungi (Mycena s.s.) driven by repeated elements and novel gene families across ecological guilds.</title>
        <authorList>
            <consortium name="Lawrence Berkeley National Laboratory"/>
            <person name="Harder C.B."/>
            <person name="Miyauchi S."/>
            <person name="Viragh M."/>
            <person name="Kuo A."/>
            <person name="Thoen E."/>
            <person name="Andreopoulos B."/>
            <person name="Lu D."/>
            <person name="Skrede I."/>
            <person name="Drula E."/>
            <person name="Henrissat B."/>
            <person name="Morin E."/>
            <person name="Kohler A."/>
            <person name="Barry K."/>
            <person name="LaButti K."/>
            <person name="Morin E."/>
            <person name="Salamov A."/>
            <person name="Lipzen A."/>
            <person name="Mereny Z."/>
            <person name="Hegedus B."/>
            <person name="Baldrian P."/>
            <person name="Stursova M."/>
            <person name="Weitz H."/>
            <person name="Taylor A."/>
            <person name="Grigoriev I.V."/>
            <person name="Nagy L.G."/>
            <person name="Martin F."/>
            <person name="Kauserud H."/>
        </authorList>
    </citation>
    <scope>NUCLEOTIDE SEQUENCE</scope>
    <source>
        <strain evidence="2">9284</strain>
    </source>
</reference>
<accession>A0AAD7BE51</accession>
<feature type="chain" id="PRO_5042043728" evidence="1">
    <location>
        <begin position="22"/>
        <end position="101"/>
    </location>
</feature>
<name>A0AAD7BE51_9AGAR</name>
<feature type="signal peptide" evidence="1">
    <location>
        <begin position="1"/>
        <end position="21"/>
    </location>
</feature>
<protein>
    <submittedName>
        <fullName evidence="2">Uncharacterized protein</fullName>
    </submittedName>
</protein>
<keyword evidence="3" id="KW-1185">Reference proteome</keyword>